<feature type="domain" description="Apple" evidence="9">
    <location>
        <begin position="18"/>
        <end position="89"/>
    </location>
</feature>
<feature type="domain" description="Fucolectin tachylectin-4 pentraxin-1" evidence="10">
    <location>
        <begin position="241"/>
        <end position="394"/>
    </location>
</feature>
<dbReference type="PANTHER" id="PTHR45713:SF6">
    <property type="entry name" value="F5_8 TYPE C DOMAIN-CONTAINING PROTEIN"/>
    <property type="match status" value="1"/>
</dbReference>
<keyword evidence="4" id="KW-0479">Metal-binding</keyword>
<dbReference type="SMART" id="SM00223">
    <property type="entry name" value="APPLE"/>
    <property type="match status" value="2"/>
</dbReference>
<dbReference type="InterPro" id="IPR051941">
    <property type="entry name" value="BG_Antigen-Binding_Lectin"/>
</dbReference>
<keyword evidence="7" id="KW-0106">Calcium</keyword>
<proteinExistence type="inferred from homology"/>
<dbReference type="Gene3D" id="2.60.120.260">
    <property type="entry name" value="Galactose-binding domain-like"/>
    <property type="match status" value="2"/>
</dbReference>
<dbReference type="GO" id="GO:0005576">
    <property type="term" value="C:extracellular region"/>
    <property type="evidence" value="ECO:0007669"/>
    <property type="project" value="InterPro"/>
</dbReference>
<accession>A0A9W6BJV2</accession>
<keyword evidence="6" id="KW-0677">Repeat</keyword>
<reference evidence="11 12" key="1">
    <citation type="journal article" date="2023" name="Commun. Biol.">
        <title>Reorganization of the ancestral sex-determining regions during the evolution of trioecy in Pleodorina starrii.</title>
        <authorList>
            <person name="Takahashi K."/>
            <person name="Suzuki S."/>
            <person name="Kawai-Toyooka H."/>
            <person name="Yamamoto K."/>
            <person name="Hamaji T."/>
            <person name="Ootsuki R."/>
            <person name="Yamaguchi H."/>
            <person name="Kawachi M."/>
            <person name="Higashiyama T."/>
            <person name="Nozaki H."/>
        </authorList>
    </citation>
    <scope>NUCLEOTIDE SEQUENCE [LARGE SCALE GENOMIC DNA]</scope>
    <source>
        <strain evidence="11 12">NIES-4479</strain>
    </source>
</reference>
<dbReference type="InterPro" id="IPR006585">
    <property type="entry name" value="FTP1"/>
</dbReference>
<sequence length="624" mass="66804">MPRSFAHGHGGRSAPAACSLLQESARYGEDALMLSNSTEPNAGACCQACYDSPACLYWDWERGSGICRLKGDQGGRIPPGQTIPGFFRDIGRVAGAKRGVSFYTYHHTVSLPADSGSYWLWSTADTQSAAQPTNTVFVYRTISLPTAVTGAIFHYIADDFAVPYLNGRAFGPRSTRYQLVNVSIDLPAGDSLIAIAVENYGGQAGVEASLLAPNGTVLVHTDGAWAFVEVPPPPPPPPSGSDNIAFNKPVFALSTDSPMSSYAPSFAVDGSIPVTGDQFYRSAPVDTAPWLAIDLGDIFHIDRIVYYNRRDCCGNNTGGAEFRVGGAQVPINGTAQQMTHNTLVHRSRGSGSTGQVLTINLDPPVVGRWLTMQSFGSAGKPNLQIAELQAYGAPAVCSIRQYGASYGNDAGALSTLRLRSEGACCDACARTSACLYWDYDFTSGSCRLKGLDSVMVKGQPALVADSSRVCGVKRPVGFYTRHPSVQFSPDSRAHFIWSRVDVSTNEPPADQLVYLFRTLKSETATNATFKVLADDTATVFVNGKQYGPTVLWDPRNISRVTDVRVELQPGDNLIVLMCTQVRRGPAMVAAALFSEDGSTVLLRTDYAWGWIEAPATIGGLLGLG</sequence>
<dbReference type="GO" id="GO:0006508">
    <property type="term" value="P:proteolysis"/>
    <property type="evidence" value="ECO:0007669"/>
    <property type="project" value="InterPro"/>
</dbReference>
<dbReference type="Pfam" id="PF22633">
    <property type="entry name" value="F5_F8_type_C_2"/>
    <property type="match status" value="1"/>
</dbReference>
<comment type="subunit">
    <text evidence="3">Homotrimer.</text>
</comment>
<feature type="domain" description="Apple" evidence="9">
    <location>
        <begin position="397"/>
        <end position="470"/>
    </location>
</feature>
<evidence type="ECO:0000259" key="9">
    <source>
        <dbReference type="SMART" id="SM00223"/>
    </source>
</evidence>
<evidence type="ECO:0008006" key="13">
    <source>
        <dbReference type="Google" id="ProtNLM"/>
    </source>
</evidence>
<dbReference type="GO" id="GO:0046872">
    <property type="term" value="F:metal ion binding"/>
    <property type="evidence" value="ECO:0007669"/>
    <property type="project" value="UniProtKB-KW"/>
</dbReference>
<evidence type="ECO:0000259" key="10">
    <source>
        <dbReference type="SMART" id="SM00607"/>
    </source>
</evidence>
<dbReference type="PANTHER" id="PTHR45713">
    <property type="entry name" value="FTP DOMAIN-CONTAINING PROTEIN"/>
    <property type="match status" value="1"/>
</dbReference>
<dbReference type="Gene3D" id="3.50.4.10">
    <property type="entry name" value="Hepatocyte Growth Factor"/>
    <property type="match status" value="2"/>
</dbReference>
<evidence type="ECO:0000256" key="7">
    <source>
        <dbReference type="ARBA" id="ARBA00022837"/>
    </source>
</evidence>
<dbReference type="GO" id="GO:0010185">
    <property type="term" value="P:regulation of cellular defense response"/>
    <property type="evidence" value="ECO:0007669"/>
    <property type="project" value="UniProtKB-ARBA"/>
</dbReference>
<dbReference type="InterPro" id="IPR008979">
    <property type="entry name" value="Galactose-bd-like_sf"/>
</dbReference>
<evidence type="ECO:0000256" key="1">
    <source>
        <dbReference type="ARBA" id="ARBA00002219"/>
    </source>
</evidence>
<evidence type="ECO:0000313" key="11">
    <source>
        <dbReference type="EMBL" id="GLC53464.1"/>
    </source>
</evidence>
<dbReference type="SMART" id="SM00607">
    <property type="entry name" value="FTP"/>
    <property type="match status" value="1"/>
</dbReference>
<evidence type="ECO:0000313" key="12">
    <source>
        <dbReference type="Proteomes" id="UP001165080"/>
    </source>
</evidence>
<comment type="caution">
    <text evidence="11">The sequence shown here is derived from an EMBL/GenBank/DDBJ whole genome shotgun (WGS) entry which is preliminary data.</text>
</comment>
<dbReference type="Proteomes" id="UP001165080">
    <property type="component" value="Unassembled WGS sequence"/>
</dbReference>
<dbReference type="AlphaFoldDB" id="A0A9W6BJV2"/>
<dbReference type="GO" id="GO:0042806">
    <property type="term" value="F:fucose binding"/>
    <property type="evidence" value="ECO:0007669"/>
    <property type="project" value="UniProtKB-ARBA"/>
</dbReference>
<keyword evidence="12" id="KW-1185">Reference proteome</keyword>
<evidence type="ECO:0000256" key="5">
    <source>
        <dbReference type="ARBA" id="ARBA00022734"/>
    </source>
</evidence>
<evidence type="ECO:0000256" key="6">
    <source>
        <dbReference type="ARBA" id="ARBA00022737"/>
    </source>
</evidence>
<keyword evidence="5" id="KW-0430">Lectin</keyword>
<name>A0A9W6BJV2_9CHLO</name>
<keyword evidence="8" id="KW-1015">Disulfide bond</keyword>
<evidence type="ECO:0000256" key="4">
    <source>
        <dbReference type="ARBA" id="ARBA00022723"/>
    </source>
</evidence>
<protein>
    <recommendedName>
        <fullName evidence="13">Apple domain-containing protein</fullName>
    </recommendedName>
</protein>
<dbReference type="InterPro" id="IPR000177">
    <property type="entry name" value="Apple"/>
</dbReference>
<dbReference type="GO" id="GO:0001868">
    <property type="term" value="P:regulation of complement activation, lectin pathway"/>
    <property type="evidence" value="ECO:0007669"/>
    <property type="project" value="UniProtKB-ARBA"/>
</dbReference>
<evidence type="ECO:0000256" key="8">
    <source>
        <dbReference type="ARBA" id="ARBA00023157"/>
    </source>
</evidence>
<evidence type="ECO:0000256" key="3">
    <source>
        <dbReference type="ARBA" id="ARBA00011233"/>
    </source>
</evidence>
<evidence type="ECO:0000256" key="2">
    <source>
        <dbReference type="ARBA" id="ARBA00010147"/>
    </source>
</evidence>
<dbReference type="SUPFAM" id="SSF49785">
    <property type="entry name" value="Galactose-binding domain-like"/>
    <property type="match status" value="1"/>
</dbReference>
<gene>
    <name evidence="11" type="primary">PLESTMB000375</name>
    <name evidence="11" type="ORF">PLESTB_000752700</name>
</gene>
<comment type="similarity">
    <text evidence="2">Belongs to the fucolectin family.</text>
</comment>
<comment type="function">
    <text evidence="1">Acts as a defensive agent. Recognizes blood group fucosylated oligosaccharides including A, B, H and Lewis B-type antigens. Does not recognize Lewis A antigen and has low affinity for monovalent haptens.</text>
</comment>
<dbReference type="EMBL" id="BRXU01000008">
    <property type="protein sequence ID" value="GLC53464.1"/>
    <property type="molecule type" value="Genomic_DNA"/>
</dbReference>
<organism evidence="11 12">
    <name type="scientific">Pleodorina starrii</name>
    <dbReference type="NCBI Taxonomy" id="330485"/>
    <lineage>
        <taxon>Eukaryota</taxon>
        <taxon>Viridiplantae</taxon>
        <taxon>Chlorophyta</taxon>
        <taxon>core chlorophytes</taxon>
        <taxon>Chlorophyceae</taxon>
        <taxon>CS clade</taxon>
        <taxon>Chlamydomonadales</taxon>
        <taxon>Volvocaceae</taxon>
        <taxon>Pleodorina</taxon>
    </lineage>
</organism>